<dbReference type="EMBL" id="UESZ01000001">
    <property type="protein sequence ID" value="SSA35603.1"/>
    <property type="molecule type" value="Genomic_DNA"/>
</dbReference>
<evidence type="ECO:0000256" key="3">
    <source>
        <dbReference type="ARBA" id="ARBA00022989"/>
    </source>
</evidence>
<feature type="region of interest" description="Disordered" evidence="5">
    <location>
        <begin position="338"/>
        <end position="374"/>
    </location>
</feature>
<feature type="transmembrane region" description="Helical" evidence="6">
    <location>
        <begin position="309"/>
        <end position="327"/>
    </location>
</feature>
<dbReference type="Proteomes" id="UP000250028">
    <property type="component" value="Unassembled WGS sequence"/>
</dbReference>
<proteinExistence type="predicted"/>
<dbReference type="OrthoDB" id="629685at2"/>
<feature type="transmembrane region" description="Helical" evidence="6">
    <location>
        <begin position="286"/>
        <end position="303"/>
    </location>
</feature>
<comment type="subcellular location">
    <subcellularLocation>
        <location evidence="1">Membrane</location>
        <topology evidence="1">Multi-pass membrane protein</topology>
    </subcellularLocation>
</comment>
<feature type="transmembrane region" description="Helical" evidence="6">
    <location>
        <begin position="56"/>
        <end position="73"/>
    </location>
</feature>
<dbReference type="InterPro" id="IPR036938">
    <property type="entry name" value="PAP2/HPO_sf"/>
</dbReference>
<evidence type="ECO:0000259" key="7">
    <source>
        <dbReference type="Pfam" id="PF14378"/>
    </source>
</evidence>
<evidence type="ECO:0000256" key="2">
    <source>
        <dbReference type="ARBA" id="ARBA00022692"/>
    </source>
</evidence>
<feature type="compositionally biased region" description="Basic and acidic residues" evidence="5">
    <location>
        <begin position="362"/>
        <end position="374"/>
    </location>
</feature>
<protein>
    <submittedName>
        <fullName evidence="8">PAP2 superfamily protein</fullName>
    </submittedName>
</protein>
<dbReference type="GO" id="GO:0016020">
    <property type="term" value="C:membrane"/>
    <property type="evidence" value="ECO:0007669"/>
    <property type="project" value="UniProtKB-SubCell"/>
</dbReference>
<reference evidence="9" key="1">
    <citation type="submission" date="2016-10" db="EMBL/GenBank/DDBJ databases">
        <authorList>
            <person name="Varghese N."/>
            <person name="Submissions S."/>
        </authorList>
    </citation>
    <scope>NUCLEOTIDE SEQUENCE [LARGE SCALE GENOMIC DNA]</scope>
    <source>
        <strain evidence="9">DSM 22951</strain>
    </source>
</reference>
<evidence type="ECO:0000313" key="9">
    <source>
        <dbReference type="Proteomes" id="UP000250028"/>
    </source>
</evidence>
<accession>A0A2Y9C274</accession>
<gene>
    <name evidence="8" type="ORF">SAMN04489750_2970</name>
</gene>
<dbReference type="Pfam" id="PF14378">
    <property type="entry name" value="PAP2_3"/>
    <property type="match status" value="1"/>
</dbReference>
<keyword evidence="4 6" id="KW-0472">Membrane</keyword>
<feature type="domain" description="Inositolphosphotransferase Aur1/Ipt1" evidence="7">
    <location>
        <begin position="145"/>
        <end position="323"/>
    </location>
</feature>
<feature type="transmembrane region" description="Helical" evidence="6">
    <location>
        <begin position="193"/>
        <end position="211"/>
    </location>
</feature>
<feature type="transmembrane region" description="Helical" evidence="6">
    <location>
        <begin position="80"/>
        <end position="100"/>
    </location>
</feature>
<keyword evidence="2 6" id="KW-0812">Transmembrane</keyword>
<sequence length="374" mass="41238">MAISEQRDLGDEAALETGVASGVDLTTLRRLGVAAYLVVLAAYCVVVGLPLDRAGMTLWIVAGLSVLCIGRGWRAWRMTLLAWLPFEGVLLAYDYSYGFAGRFNGELDVMGYPMQGATNALGMPLHTTFPIEADRWLLGGTLPGQWLQEHLRANGPISWISIPVTLTYLSHFVVTPLVAVALWIWDRSRFLKWVRAVVSLAVVGLSTYLLFPMAPPWLAAQQGLIPGWTVLRANGDGFQFMGLRIAQEVLTDGQDRSNPVAAMPSLHMAFATLTVLFFWSSVRRSLRPLLLLYPAMMGFTLLYSGEHYLIDEIAGVLAALAVTAFWWRVDRWREERRSGREVADGQRLLSTPEGPGLVAEGARSETEAVGAERD</sequence>
<keyword evidence="9" id="KW-1185">Reference proteome</keyword>
<dbReference type="PANTHER" id="PTHR31310:SF7">
    <property type="entry name" value="PA-PHOSPHATASE RELATED-FAMILY PROTEIN DDB_G0268928"/>
    <property type="match status" value="1"/>
</dbReference>
<evidence type="ECO:0000256" key="4">
    <source>
        <dbReference type="ARBA" id="ARBA00023136"/>
    </source>
</evidence>
<dbReference type="PANTHER" id="PTHR31310">
    <property type="match status" value="1"/>
</dbReference>
<evidence type="ECO:0000256" key="1">
    <source>
        <dbReference type="ARBA" id="ARBA00004141"/>
    </source>
</evidence>
<dbReference type="InterPro" id="IPR052185">
    <property type="entry name" value="IPC_Synthase-Related"/>
</dbReference>
<evidence type="ECO:0000256" key="6">
    <source>
        <dbReference type="SAM" id="Phobius"/>
    </source>
</evidence>
<feature type="transmembrane region" description="Helical" evidence="6">
    <location>
        <begin position="168"/>
        <end position="186"/>
    </location>
</feature>
<organism evidence="8 9">
    <name type="scientific">Branchiibius hedensis</name>
    <dbReference type="NCBI Taxonomy" id="672460"/>
    <lineage>
        <taxon>Bacteria</taxon>
        <taxon>Bacillati</taxon>
        <taxon>Actinomycetota</taxon>
        <taxon>Actinomycetes</taxon>
        <taxon>Micrococcales</taxon>
        <taxon>Dermacoccaceae</taxon>
        <taxon>Branchiibius</taxon>
    </lineage>
</organism>
<name>A0A2Y9C274_9MICO</name>
<dbReference type="SUPFAM" id="SSF48317">
    <property type="entry name" value="Acid phosphatase/Vanadium-dependent haloperoxidase"/>
    <property type="match status" value="1"/>
</dbReference>
<dbReference type="InterPro" id="IPR026841">
    <property type="entry name" value="Aur1/Ipt1"/>
</dbReference>
<evidence type="ECO:0000313" key="8">
    <source>
        <dbReference type="EMBL" id="SSA35603.1"/>
    </source>
</evidence>
<keyword evidence="3 6" id="KW-1133">Transmembrane helix</keyword>
<dbReference type="CDD" id="cd03386">
    <property type="entry name" value="PAP2_Aur1_like"/>
    <property type="match status" value="1"/>
</dbReference>
<feature type="transmembrane region" description="Helical" evidence="6">
    <location>
        <begin position="31"/>
        <end position="50"/>
    </location>
</feature>
<dbReference type="Gene3D" id="1.20.144.10">
    <property type="entry name" value="Phosphatidic acid phosphatase type 2/haloperoxidase"/>
    <property type="match status" value="1"/>
</dbReference>
<evidence type="ECO:0000256" key="5">
    <source>
        <dbReference type="SAM" id="MobiDB-lite"/>
    </source>
</evidence>
<dbReference type="AlphaFoldDB" id="A0A2Y9C274"/>
<dbReference type="RefSeq" id="WP_109686987.1">
    <property type="nucleotide sequence ID" value="NZ_QGDN01000001.1"/>
</dbReference>
<feature type="transmembrane region" description="Helical" evidence="6">
    <location>
        <begin position="260"/>
        <end position="279"/>
    </location>
</feature>